<gene>
    <name evidence="3" type="ORF">NOR_00859</name>
</gene>
<name>A0A167JKD6_METRR</name>
<evidence type="ECO:0000256" key="1">
    <source>
        <dbReference type="SAM" id="Coils"/>
    </source>
</evidence>
<accession>A0A167JKD6</accession>
<feature type="compositionally biased region" description="Polar residues" evidence="2">
    <location>
        <begin position="97"/>
        <end position="120"/>
    </location>
</feature>
<feature type="region of interest" description="Disordered" evidence="2">
    <location>
        <begin position="258"/>
        <end position="322"/>
    </location>
</feature>
<evidence type="ECO:0000313" key="3">
    <source>
        <dbReference type="EMBL" id="OAA50409.1"/>
    </source>
</evidence>
<feature type="region of interest" description="Disordered" evidence="2">
    <location>
        <begin position="904"/>
        <end position="960"/>
    </location>
</feature>
<feature type="region of interest" description="Disordered" evidence="2">
    <location>
        <begin position="133"/>
        <end position="176"/>
    </location>
</feature>
<proteinExistence type="predicted"/>
<evidence type="ECO:0000313" key="4">
    <source>
        <dbReference type="Proteomes" id="UP000243498"/>
    </source>
</evidence>
<feature type="region of interest" description="Disordered" evidence="2">
    <location>
        <begin position="92"/>
        <end position="120"/>
    </location>
</feature>
<comment type="caution">
    <text evidence="3">The sequence shown here is derived from an EMBL/GenBank/DDBJ whole genome shotgun (WGS) entry which is preliminary data.</text>
</comment>
<sequence length="960" mass="109354">MEPGHSVQAVFTEDVQQAYPFVRGQRVANKTCVRMLIRLFFAYKDHTSSTGVSPSYLQAIHTDRTPFNDDILRTHTNPRAMSGHYDQQDLAHGLNHTGLQPNELQPNELQPNELQPNAGQSTTYSADALLHESNYCDPRDDPYRTGCIPNQHDSEGTQPAFDRNSLGPPQMPYNDRNQSYRSIPPLRNAFGGHISHGMALSNYGIGQQRRPDLPDQSVLPQVPGYSHSRSLTPLQPAPQSTDMNPVAGWARQSFDWHNQETYPSGSDVQFPTANVQSLPEPTPNQGYHLPKSETGSEEKLKDGKVSNSRELKRLNHEDTQAERFYGKAEKPFDEKKDPGVIYVLRRTAEAGGDVFINKDRTLNKDSFNEATIKDVIHALQYMPEYFKLSSRLYYQLTPSQQGTRAERMKKCMLENCSAKNKTIAAGSLQVSCTLHSDLVEQGKWDPMHITLCLHAYCFETIFSREQIWKLVKDNHLEFDYRPNFKKETRNPMQLKFGCKELTQFWCEGKIHWCVKNNLAKNRELRQNMESRRKKCDEDPEAVLDEMPVFSDRFYLSLQYLLFRRKAEEIPVCKTLKEFTTEPEDYTMHESTRVKSRKMRNKGIPLCLVGSFDHHCGNCKVEAVAKRLMDKWKLTAKGKLWAAEKQVDKVQKDRESLTKTETKQGTSLDKLENQLQKAEDKAANAILDMDSKKERRDVDKEHFDSLKSSENVSRTAIEGALTKFNKSQAEYDRAEEKVKMLNNQIDKVKENIERKKVALRTLADRELKAKQGLRDMQDNWEKNGQKDFVTFRNLAHELVDDEETRLFQENKVVYEERIPPVNATISEQWQQPQAPAVVEVPTANTVEGAGMIYGQWQQSQAPAAVEVPTANTGEGAGIDWHTMLEVGSAASTFNYIRRDDYSAAVQDGAGTDDGPGPSVAPLSRKRGLEDEDDEDDNPPPRRKRRVNRPAAGSSRRAPRGR</sequence>
<dbReference type="EMBL" id="AZHC01000002">
    <property type="protein sequence ID" value="OAA50409.1"/>
    <property type="molecule type" value="Genomic_DNA"/>
</dbReference>
<dbReference type="AlphaFoldDB" id="A0A167JKD6"/>
<organism evidence="3 4">
    <name type="scientific">Metarhizium rileyi (strain RCEF 4871)</name>
    <name type="common">Nomuraea rileyi</name>
    <dbReference type="NCBI Taxonomy" id="1649241"/>
    <lineage>
        <taxon>Eukaryota</taxon>
        <taxon>Fungi</taxon>
        <taxon>Dikarya</taxon>
        <taxon>Ascomycota</taxon>
        <taxon>Pezizomycotina</taxon>
        <taxon>Sordariomycetes</taxon>
        <taxon>Hypocreomycetidae</taxon>
        <taxon>Hypocreales</taxon>
        <taxon>Clavicipitaceae</taxon>
        <taxon>Metarhizium</taxon>
    </lineage>
</organism>
<keyword evidence="4" id="KW-1185">Reference proteome</keyword>
<reference evidence="3 4" key="1">
    <citation type="journal article" date="2016" name="Genome Biol. Evol.">
        <title>Divergent and convergent evolution of fungal pathogenicity.</title>
        <authorList>
            <person name="Shang Y."/>
            <person name="Xiao G."/>
            <person name="Zheng P."/>
            <person name="Cen K."/>
            <person name="Zhan S."/>
            <person name="Wang C."/>
        </authorList>
    </citation>
    <scope>NUCLEOTIDE SEQUENCE [LARGE SCALE GENOMIC DNA]</scope>
    <source>
        <strain evidence="3 4">RCEF 4871</strain>
    </source>
</reference>
<dbReference type="Gene3D" id="1.10.287.1490">
    <property type="match status" value="1"/>
</dbReference>
<feature type="region of interest" description="Disordered" evidence="2">
    <location>
        <begin position="205"/>
        <end position="242"/>
    </location>
</feature>
<evidence type="ECO:0000256" key="2">
    <source>
        <dbReference type="SAM" id="MobiDB-lite"/>
    </source>
</evidence>
<feature type="compositionally biased region" description="Basic and acidic residues" evidence="2">
    <location>
        <begin position="290"/>
        <end position="322"/>
    </location>
</feature>
<dbReference type="Proteomes" id="UP000243498">
    <property type="component" value="Unassembled WGS sequence"/>
</dbReference>
<protein>
    <submittedName>
        <fullName evidence="3">Uncharacterized protein</fullName>
    </submittedName>
</protein>
<keyword evidence="1" id="KW-0175">Coiled coil</keyword>
<feature type="compositionally biased region" description="Polar residues" evidence="2">
    <location>
        <begin position="227"/>
        <end position="242"/>
    </location>
</feature>
<feature type="coiled-coil region" evidence="1">
    <location>
        <begin position="639"/>
        <end position="764"/>
    </location>
</feature>
<feature type="compositionally biased region" description="Polar residues" evidence="2">
    <location>
        <begin position="258"/>
        <end position="285"/>
    </location>
</feature>
<dbReference type="STRING" id="1081105.A0A167JKD6"/>